<keyword evidence="5 9" id="KW-0560">Oxidoreductase</keyword>
<evidence type="ECO:0000313" key="11">
    <source>
        <dbReference type="EMBL" id="EXU95959.1"/>
    </source>
</evidence>
<evidence type="ECO:0000256" key="1">
    <source>
        <dbReference type="ARBA" id="ARBA00001971"/>
    </source>
</evidence>
<feature type="binding site" description="axial binding residue" evidence="8">
    <location>
        <position position="480"/>
    </location>
    <ligand>
        <name>heme</name>
        <dbReference type="ChEBI" id="CHEBI:30413"/>
    </ligand>
    <ligandPart>
        <name>Fe</name>
        <dbReference type="ChEBI" id="CHEBI:18248"/>
    </ligandPart>
</feature>
<comment type="cofactor">
    <cofactor evidence="1 8">
        <name>heme</name>
        <dbReference type="ChEBI" id="CHEBI:30413"/>
    </cofactor>
</comment>
<dbReference type="SUPFAM" id="SSF48264">
    <property type="entry name" value="Cytochrome P450"/>
    <property type="match status" value="1"/>
</dbReference>
<dbReference type="Proteomes" id="UP000030151">
    <property type="component" value="Unassembled WGS sequence"/>
</dbReference>
<dbReference type="CDD" id="cd11058">
    <property type="entry name" value="CYP60B-like"/>
    <property type="match status" value="1"/>
</dbReference>
<evidence type="ECO:0000256" key="5">
    <source>
        <dbReference type="ARBA" id="ARBA00023002"/>
    </source>
</evidence>
<dbReference type="eggNOG" id="KOG0157">
    <property type="taxonomic scope" value="Eukaryota"/>
</dbReference>
<evidence type="ECO:0000256" key="6">
    <source>
        <dbReference type="ARBA" id="ARBA00023004"/>
    </source>
</evidence>
<evidence type="ECO:0000256" key="2">
    <source>
        <dbReference type="ARBA" id="ARBA00010617"/>
    </source>
</evidence>
<protein>
    <submittedName>
        <fullName evidence="11">Cytochrome P450</fullName>
    </submittedName>
</protein>
<organism evidence="11 12">
    <name type="scientific">Metarhizium robertsii</name>
    <dbReference type="NCBI Taxonomy" id="568076"/>
    <lineage>
        <taxon>Eukaryota</taxon>
        <taxon>Fungi</taxon>
        <taxon>Dikarya</taxon>
        <taxon>Ascomycota</taxon>
        <taxon>Pezizomycotina</taxon>
        <taxon>Sordariomycetes</taxon>
        <taxon>Hypocreomycetidae</taxon>
        <taxon>Hypocreales</taxon>
        <taxon>Clavicipitaceae</taxon>
        <taxon>Metarhizium</taxon>
    </lineage>
</organism>
<dbReference type="InterPro" id="IPR017972">
    <property type="entry name" value="Cyt_P450_CS"/>
</dbReference>
<keyword evidence="4 8" id="KW-0479">Metal-binding</keyword>
<dbReference type="AlphaFoldDB" id="A0A014PJQ1"/>
<reference evidence="11 12" key="1">
    <citation type="submission" date="2014-02" db="EMBL/GenBank/DDBJ databases">
        <title>The genome sequence of the entomopathogenic fungus Metarhizium robertsii ARSEF 2575.</title>
        <authorList>
            <person name="Giuliano Garisto Donzelli B."/>
            <person name="Roe B.A."/>
            <person name="Macmil S.L."/>
            <person name="Krasnoff S.B."/>
            <person name="Gibson D.M."/>
        </authorList>
    </citation>
    <scope>NUCLEOTIDE SEQUENCE [LARGE SCALE GENOMIC DNA]</scope>
    <source>
        <strain evidence="11 12">ARSEF 2575</strain>
    </source>
</reference>
<dbReference type="InterPro" id="IPR001128">
    <property type="entry name" value="Cyt_P450"/>
</dbReference>
<feature type="transmembrane region" description="Helical" evidence="10">
    <location>
        <begin position="251"/>
        <end position="270"/>
    </location>
</feature>
<dbReference type="PANTHER" id="PTHR24305:SF230">
    <property type="entry name" value="P450, PUTATIVE (EUROFUNG)-RELATED"/>
    <property type="match status" value="1"/>
</dbReference>
<proteinExistence type="inferred from homology"/>
<evidence type="ECO:0000256" key="4">
    <source>
        <dbReference type="ARBA" id="ARBA00022723"/>
    </source>
</evidence>
<dbReference type="InterPro" id="IPR036396">
    <property type="entry name" value="Cyt_P450_sf"/>
</dbReference>
<dbReference type="EMBL" id="JELW01000059">
    <property type="protein sequence ID" value="EXU95959.1"/>
    <property type="molecule type" value="Genomic_DNA"/>
</dbReference>
<feature type="transmembrane region" description="Helical" evidence="10">
    <location>
        <begin position="42"/>
        <end position="65"/>
    </location>
</feature>
<dbReference type="GO" id="GO:0020037">
    <property type="term" value="F:heme binding"/>
    <property type="evidence" value="ECO:0007669"/>
    <property type="project" value="InterPro"/>
</dbReference>
<accession>A0A014PJQ1</accession>
<name>A0A014PJQ1_9HYPO</name>
<evidence type="ECO:0000313" key="12">
    <source>
        <dbReference type="Proteomes" id="UP000030151"/>
    </source>
</evidence>
<evidence type="ECO:0000256" key="10">
    <source>
        <dbReference type="SAM" id="Phobius"/>
    </source>
</evidence>
<comment type="similarity">
    <text evidence="2 9">Belongs to the cytochrome P450 family.</text>
</comment>
<evidence type="ECO:0000256" key="7">
    <source>
        <dbReference type="ARBA" id="ARBA00023033"/>
    </source>
</evidence>
<keyword evidence="10" id="KW-1133">Transmembrane helix</keyword>
<dbReference type="Pfam" id="PF00067">
    <property type="entry name" value="p450"/>
    <property type="match status" value="1"/>
</dbReference>
<dbReference type="Gene3D" id="1.10.630.10">
    <property type="entry name" value="Cytochrome P450"/>
    <property type="match status" value="1"/>
</dbReference>
<dbReference type="GO" id="GO:0016705">
    <property type="term" value="F:oxidoreductase activity, acting on paired donors, with incorporation or reduction of molecular oxygen"/>
    <property type="evidence" value="ECO:0007669"/>
    <property type="project" value="InterPro"/>
</dbReference>
<dbReference type="OrthoDB" id="5119769at2759"/>
<dbReference type="InterPro" id="IPR050121">
    <property type="entry name" value="Cytochrome_P450_monoxygenase"/>
</dbReference>
<evidence type="ECO:0000256" key="9">
    <source>
        <dbReference type="RuleBase" id="RU000461"/>
    </source>
</evidence>
<keyword evidence="10" id="KW-0812">Transmembrane</keyword>
<dbReference type="PROSITE" id="PS00086">
    <property type="entry name" value="CYTOCHROME_P450"/>
    <property type="match status" value="1"/>
</dbReference>
<keyword evidence="6 8" id="KW-0408">Iron</keyword>
<dbReference type="GO" id="GO:0004497">
    <property type="term" value="F:monooxygenase activity"/>
    <property type="evidence" value="ECO:0007669"/>
    <property type="project" value="UniProtKB-KW"/>
</dbReference>
<keyword evidence="3 8" id="KW-0349">Heme</keyword>
<evidence type="ECO:0000256" key="3">
    <source>
        <dbReference type="ARBA" id="ARBA00022617"/>
    </source>
</evidence>
<keyword evidence="10" id="KW-0472">Membrane</keyword>
<keyword evidence="7 9" id="KW-0503">Monooxygenase</keyword>
<sequence length="538" mass="61906">MANCLKEIATSLPSGPFLPLLNMLRIPGKSLGYHEDISLTPWQAILASVIVLLGLKVATILYTAFYNVFLHPLRRFPGPVTWIAAPWMKSISHIRGQQDHQIVKLHQKLGHIIRVGPDTLSFTEMSAWRDIYGTGHAELPKHIYKGSGMEERPNIITAHSRDHHRFRKAMTPALTPEAITHEEALIKGYVDMLIEHLHKFAKSSDPYVNVSQWYTMTTFDIFGDLCYGESFNSLATGKQHLWLKSMSSMKVLVPLLVFPYISWLLVWWLLSPEQQRSLSDHQKRSYELTMKRIANRDTHPRHDFMTFMLRNRGEDQGVTDHELASNSDIVISAGSETTSTALTGITFFLCSNPDAMARCAKEVREAFKSDDEITFKATAELPFMLACIEETLRMYPPVPTSLIRRTLPGRPTLIAGELIPENTIVGVHHLATYRSERNFFDAKAFRPERWLAETRNDPKSPFKDDRLDAVRPFSYGPRNCIGRNLAYHEMRLILAKLLWHFDLKLKPGYEDWGFKQRTFQLWEKPKLVVEFKERQFQV</sequence>
<gene>
    <name evidence="11" type="ORF">X797_010964</name>
</gene>
<dbReference type="PRINTS" id="PR00385">
    <property type="entry name" value="P450"/>
</dbReference>
<dbReference type="PANTHER" id="PTHR24305">
    <property type="entry name" value="CYTOCHROME P450"/>
    <property type="match status" value="1"/>
</dbReference>
<dbReference type="PRINTS" id="PR00463">
    <property type="entry name" value="EP450I"/>
</dbReference>
<comment type="caution">
    <text evidence="11">The sequence shown here is derived from an EMBL/GenBank/DDBJ whole genome shotgun (WGS) entry which is preliminary data.</text>
</comment>
<evidence type="ECO:0000256" key="8">
    <source>
        <dbReference type="PIRSR" id="PIRSR602401-1"/>
    </source>
</evidence>
<dbReference type="InterPro" id="IPR002401">
    <property type="entry name" value="Cyt_P450_E_grp-I"/>
</dbReference>
<dbReference type="GO" id="GO:0005506">
    <property type="term" value="F:iron ion binding"/>
    <property type="evidence" value="ECO:0007669"/>
    <property type="project" value="InterPro"/>
</dbReference>
<dbReference type="HOGENOM" id="CLU_001570_14_11_1"/>